<dbReference type="NCBIfam" id="TIGR01681">
    <property type="entry name" value="HAD-SF-IIIC"/>
    <property type="match status" value="1"/>
</dbReference>
<dbReference type="Gene3D" id="3.40.50.1110">
    <property type="entry name" value="SGNH hydrolase"/>
    <property type="match status" value="1"/>
</dbReference>
<sequence length="662" mass="74173">MLKRHEIVMAWDAFLGRLPPEDIVTGWQTLASQSEALEILAYCEEFQLRRAAGQVTLQTAMRRFNENIGKTQRDIDYFIPTGLSRGDVSAKRVLLVGTCVFDQWLEAIAAAGETTVFDHVLVNNSLPVEGRLPHPRSSYDFQIVQVPYRIVNPEYDIMPLNYADMESYQTALRRSIELLRFQLDIAMAGSAGLPTFVINYALPQLPMLGRLIPANDIRNPARYTAAINDALIDLVAGYPNAYVLDLNSLAATFGRRFVQDDAFWAFSHGGFINDFDHFQDVDRLEPQAPLSSTHDFDVTGFIRVVWEEAKAMARTISGIGAVKMVCVDLDDTMWRGILAERDQVDGIHVEGWPLGFAEALSVLKKRGIILAIISKNDEARIADLWPKLFGPRMSLDDFPIRKINWNPKVDSIRAALAEANVLPESVIFIDDNPVERAAVEAAFPQIRTMGGSHLEWRRTLLWSAETQTVTISSESARRNDMIKAQIVREDARASLSREAFLASLGVRVTLDFIDRDDDARFGRALELVNKTNQFNTNGHRWTHAEALDYFAAGGRWWVFDVSDNYTSYGLVGVLAERQSVLDQFVMSCRVFGLGVEQAVLAALTDRARSAGLPAFSARIHETEKNSPCRSVYKEGGWALDNDVWTNTLPMASPSHIVLTITR</sequence>
<accession>A0A558R1L3</accession>
<proteinExistence type="predicted"/>
<dbReference type="InterPro" id="IPR036412">
    <property type="entry name" value="HAD-like_sf"/>
</dbReference>
<dbReference type="Proteomes" id="UP000318681">
    <property type="component" value="Unassembled WGS sequence"/>
</dbReference>
<organism evidence="1 2">
    <name type="scientific">Alterirhizorhabdus solaris</name>
    <dbReference type="NCBI Taxonomy" id="2529389"/>
    <lineage>
        <taxon>Bacteria</taxon>
        <taxon>Pseudomonadati</taxon>
        <taxon>Pseudomonadota</taxon>
        <taxon>Alphaproteobacteria</taxon>
        <taxon>Sphingomonadales</taxon>
        <taxon>Rhizorhabdaceae</taxon>
        <taxon>Alterirhizorhabdus</taxon>
    </lineage>
</organism>
<dbReference type="GO" id="GO:0016788">
    <property type="term" value="F:hydrolase activity, acting on ester bonds"/>
    <property type="evidence" value="ECO:0007669"/>
    <property type="project" value="UniProtKB-ARBA"/>
</dbReference>
<reference evidence="1 2" key="1">
    <citation type="submission" date="2019-07" db="EMBL/GenBank/DDBJ databases">
        <title>Sphingomonas solaris sp. nov., isolated from a solar panel from Boston, Massachusetts.</title>
        <authorList>
            <person name="Tanner K."/>
            <person name="Pascual J."/>
            <person name="Mancuso C."/>
            <person name="Pereto J."/>
            <person name="Khalil A."/>
            <person name="Vilanova C."/>
        </authorList>
    </citation>
    <scope>NUCLEOTIDE SEQUENCE [LARGE SCALE GENOMIC DNA]</scope>
    <source>
        <strain evidence="1 2">R4DWN</strain>
    </source>
</reference>
<dbReference type="InterPro" id="IPR010033">
    <property type="entry name" value="HAD_SF_ppase_IIIC"/>
</dbReference>
<dbReference type="InterPro" id="IPR023214">
    <property type="entry name" value="HAD_sf"/>
</dbReference>
<comment type="caution">
    <text evidence="1">The sequence shown here is derived from an EMBL/GenBank/DDBJ whole genome shotgun (WGS) entry which is preliminary data.</text>
</comment>
<protein>
    <submittedName>
        <fullName evidence="1">HAD-IIIC family phosphatase</fullName>
    </submittedName>
</protein>
<dbReference type="EMBL" id="VNIM01000050">
    <property type="protein sequence ID" value="TVV73218.1"/>
    <property type="molecule type" value="Genomic_DNA"/>
</dbReference>
<dbReference type="SUPFAM" id="SSF56784">
    <property type="entry name" value="HAD-like"/>
    <property type="match status" value="1"/>
</dbReference>
<evidence type="ECO:0000313" key="1">
    <source>
        <dbReference type="EMBL" id="TVV73218.1"/>
    </source>
</evidence>
<dbReference type="Gene3D" id="3.40.50.1000">
    <property type="entry name" value="HAD superfamily/HAD-like"/>
    <property type="match status" value="1"/>
</dbReference>
<dbReference type="AlphaFoldDB" id="A0A558R1L3"/>
<keyword evidence="2" id="KW-1185">Reference proteome</keyword>
<dbReference type="InterPro" id="IPR010037">
    <property type="entry name" value="FkbH_domain"/>
</dbReference>
<dbReference type="RefSeq" id="WP_145152422.1">
    <property type="nucleotide sequence ID" value="NZ_VNIM01000050.1"/>
</dbReference>
<gene>
    <name evidence="1" type="ORF">FOY91_12725</name>
</gene>
<dbReference type="InterPro" id="IPR036514">
    <property type="entry name" value="SGNH_hydro_sf"/>
</dbReference>
<evidence type="ECO:0000313" key="2">
    <source>
        <dbReference type="Proteomes" id="UP000318681"/>
    </source>
</evidence>
<dbReference type="NCBIfam" id="TIGR01686">
    <property type="entry name" value="FkbH"/>
    <property type="match status" value="1"/>
</dbReference>
<dbReference type="OrthoDB" id="323926at2"/>
<name>A0A558R1L3_9SPHN</name>